<keyword evidence="4" id="KW-0031">Aminopeptidase</keyword>
<evidence type="ECO:0000256" key="9">
    <source>
        <dbReference type="SAM" id="SignalP"/>
    </source>
</evidence>
<dbReference type="Pfam" id="PF08530">
    <property type="entry name" value="PepX_C"/>
    <property type="match status" value="1"/>
</dbReference>
<evidence type="ECO:0000256" key="5">
    <source>
        <dbReference type="ARBA" id="ARBA00022670"/>
    </source>
</evidence>
<organism evidence="11 12">
    <name type="scientific">Actinoalloteichus fjordicus</name>
    <dbReference type="NCBI Taxonomy" id="1612552"/>
    <lineage>
        <taxon>Bacteria</taxon>
        <taxon>Bacillati</taxon>
        <taxon>Actinomycetota</taxon>
        <taxon>Actinomycetes</taxon>
        <taxon>Pseudonocardiales</taxon>
        <taxon>Pseudonocardiaceae</taxon>
        <taxon>Actinoalloteichus</taxon>
    </lineage>
</organism>
<dbReference type="GO" id="GO:0004177">
    <property type="term" value="F:aminopeptidase activity"/>
    <property type="evidence" value="ECO:0007669"/>
    <property type="project" value="UniProtKB-KW"/>
</dbReference>
<dbReference type="InterPro" id="IPR029058">
    <property type="entry name" value="AB_hydrolase_fold"/>
</dbReference>
<reference evidence="12" key="1">
    <citation type="submission" date="2016-06" db="EMBL/GenBank/DDBJ databases">
        <title>Complete genome sequence of Actinoalloteichus fjordicus DSM 46855 (=ADI127-17), type strain of the new species Actinoalloteichus fjordicus.</title>
        <authorList>
            <person name="Ruckert C."/>
            <person name="Nouioui I."/>
            <person name="Willmese J."/>
            <person name="van Wezel G."/>
            <person name="Klenk H.-P."/>
            <person name="Kalinowski J."/>
            <person name="Zotchev S.B."/>
        </authorList>
    </citation>
    <scope>NUCLEOTIDE SEQUENCE [LARGE SCALE GENOMIC DNA]</scope>
    <source>
        <strain evidence="12">ADI127-7</strain>
    </source>
</reference>
<protein>
    <recommendedName>
        <fullName evidence="3">Xaa-Pro dipeptidyl-peptidase</fullName>
        <ecNumber evidence="3">3.4.14.11</ecNumber>
    </recommendedName>
    <alternativeName>
        <fullName evidence="8">X-prolyl-dipeptidyl aminopeptidase</fullName>
    </alternativeName>
</protein>
<dbReference type="RefSeq" id="WP_075764204.1">
    <property type="nucleotide sequence ID" value="NZ_CP016076.1"/>
</dbReference>
<feature type="chain" id="PRO_5042057373" description="Xaa-Pro dipeptidyl-peptidase" evidence="9">
    <location>
        <begin position="20"/>
        <end position="621"/>
    </location>
</feature>
<evidence type="ECO:0000256" key="7">
    <source>
        <dbReference type="ARBA" id="ARBA00022825"/>
    </source>
</evidence>
<evidence type="ECO:0000256" key="4">
    <source>
        <dbReference type="ARBA" id="ARBA00022438"/>
    </source>
</evidence>
<dbReference type="Gene3D" id="2.60.120.260">
    <property type="entry name" value="Galactose-binding domain-like"/>
    <property type="match status" value="1"/>
</dbReference>
<dbReference type="EMBL" id="CP016076">
    <property type="protein sequence ID" value="APU13806.1"/>
    <property type="molecule type" value="Genomic_DNA"/>
</dbReference>
<dbReference type="EC" id="3.4.14.11" evidence="3"/>
<feature type="domain" description="Xaa-Pro dipeptidyl-peptidase C-terminal" evidence="10">
    <location>
        <begin position="390"/>
        <end position="606"/>
    </location>
</feature>
<dbReference type="NCBIfam" id="NF003780">
    <property type="entry name" value="PRK05371.1-1"/>
    <property type="match status" value="1"/>
</dbReference>
<keyword evidence="9" id="KW-0732">Signal</keyword>
<dbReference type="InterPro" id="IPR013736">
    <property type="entry name" value="Xaa-Pro_dipept_C"/>
</dbReference>
<dbReference type="KEGG" id="acad:UA74_08710"/>
<keyword evidence="7" id="KW-0720">Serine protease</keyword>
<dbReference type="PANTHER" id="PTHR43056">
    <property type="entry name" value="PEPTIDASE S9 PROLYL OLIGOPEPTIDASE"/>
    <property type="match status" value="1"/>
</dbReference>
<comment type="similarity">
    <text evidence="2">Belongs to the peptidase S15 family.</text>
</comment>
<dbReference type="GO" id="GO:0006508">
    <property type="term" value="P:proteolysis"/>
    <property type="evidence" value="ECO:0007669"/>
    <property type="project" value="UniProtKB-KW"/>
</dbReference>
<dbReference type="InterPro" id="IPR000383">
    <property type="entry name" value="Xaa-Pro-like_dom"/>
</dbReference>
<evidence type="ECO:0000313" key="11">
    <source>
        <dbReference type="EMBL" id="APU13806.1"/>
    </source>
</evidence>
<dbReference type="GO" id="GO:0008236">
    <property type="term" value="F:serine-type peptidase activity"/>
    <property type="evidence" value="ECO:0007669"/>
    <property type="project" value="UniProtKB-KW"/>
</dbReference>
<name>A0AAC9PRG3_9PSEU</name>
<keyword evidence="5" id="KW-0645">Protease</keyword>
<evidence type="ECO:0000256" key="6">
    <source>
        <dbReference type="ARBA" id="ARBA00022801"/>
    </source>
</evidence>
<evidence type="ECO:0000256" key="2">
    <source>
        <dbReference type="ARBA" id="ARBA00010819"/>
    </source>
</evidence>
<dbReference type="GO" id="GO:0008239">
    <property type="term" value="F:dipeptidyl-peptidase activity"/>
    <property type="evidence" value="ECO:0007669"/>
    <property type="project" value="UniProtKB-EC"/>
</dbReference>
<dbReference type="Proteomes" id="UP000185511">
    <property type="component" value="Chromosome"/>
</dbReference>
<evidence type="ECO:0000313" key="12">
    <source>
        <dbReference type="Proteomes" id="UP000185511"/>
    </source>
</evidence>
<keyword evidence="12" id="KW-1185">Reference proteome</keyword>
<evidence type="ECO:0000256" key="3">
    <source>
        <dbReference type="ARBA" id="ARBA00012463"/>
    </source>
</evidence>
<dbReference type="InterPro" id="IPR008252">
    <property type="entry name" value="Pept_S15_Xpro"/>
</dbReference>
<evidence type="ECO:0000256" key="8">
    <source>
        <dbReference type="ARBA" id="ARBA00030045"/>
    </source>
</evidence>
<evidence type="ECO:0000259" key="10">
    <source>
        <dbReference type="SMART" id="SM00939"/>
    </source>
</evidence>
<dbReference type="PANTHER" id="PTHR43056:SF10">
    <property type="entry name" value="COCE_NOND FAMILY, PUTATIVE (AFU_ORTHOLOGUE AFUA_7G00600)-RELATED"/>
    <property type="match status" value="1"/>
</dbReference>
<gene>
    <name evidence="11" type="ORF">UA74_08710</name>
</gene>
<sequence>MRRARGVLLAAALSLPVLAAPALASPVLGEQDRAPAVTPPLDFEGGASQPVLDPTAVVRESLYVQAPVDSDGDGRDDEVYVEVVRPDVTEDGLRLPVVYFASPYFSGGNPLQFHDVDVELHVPGGPEGIVGSTASAGDAGAGADADQAAARPAITSAYESFLLARGYAVVYAESLGTGLSTGCPTTGGENETIGARSVVDWLNGRAPARDTAGDPIDAPWTTGRVGMMGVSYNGTLPNAVAATGVEGLEAIVPIGAISSWYDYYRADGAVVAPGGYQGEDADVLAEYVYTRADREVCAPVIDALTEQQDRVTGDYNEFWDERNYLNDADQVQAAVLAVHGLADWNVKTGQVAQWYDALAQHDVPRAIWLHQAGHVDPLSVRREEWLDALNRWFTNYLHDVDNGVADEPRATLQREDGTWTVEADWPAPTATEASLWPWPGGAAEGGLDPSNPVPGSATVERFFDDASKTAQDLVDSPRSGNRLAYYTPPAAQEVRLSGTPRVDFAVSFTRPAANLSALLVARAPDGSAEIITRGWTDPQNRDADDQTSPIVPGETYRVELTMQAQDYVLPAGHELGFVLISSDRDYTLRPAPGAGLAVELGRTRLVLPTVGGRSTLTSAFG</sequence>
<dbReference type="SMART" id="SM00939">
    <property type="entry name" value="PepX_C"/>
    <property type="match status" value="1"/>
</dbReference>
<keyword evidence="6 11" id="KW-0378">Hydrolase</keyword>
<feature type="signal peptide" evidence="9">
    <location>
        <begin position="1"/>
        <end position="19"/>
    </location>
</feature>
<dbReference type="SUPFAM" id="SSF49785">
    <property type="entry name" value="Galactose-binding domain-like"/>
    <property type="match status" value="1"/>
</dbReference>
<dbReference type="Gene3D" id="3.40.50.1820">
    <property type="entry name" value="alpha/beta hydrolase"/>
    <property type="match status" value="2"/>
</dbReference>
<proteinExistence type="inferred from homology"/>
<dbReference type="InterPro" id="IPR050585">
    <property type="entry name" value="Xaa-Pro_dipeptidyl-ppase/CocE"/>
</dbReference>
<accession>A0AAC9PRG3</accession>
<dbReference type="SUPFAM" id="SSF53474">
    <property type="entry name" value="alpha/beta-Hydrolases"/>
    <property type="match status" value="1"/>
</dbReference>
<evidence type="ECO:0000256" key="1">
    <source>
        <dbReference type="ARBA" id="ARBA00000123"/>
    </source>
</evidence>
<dbReference type="AlphaFoldDB" id="A0AAC9PRG3"/>
<dbReference type="Pfam" id="PF02129">
    <property type="entry name" value="Peptidase_S15"/>
    <property type="match status" value="1"/>
</dbReference>
<dbReference type="InterPro" id="IPR008979">
    <property type="entry name" value="Galactose-bd-like_sf"/>
</dbReference>
<comment type="catalytic activity">
    <reaction evidence="1">
        <text>Hydrolyzes Xaa-Pro-|- bonds to release unblocked, N-terminal dipeptides from substrates including Ala-Pro-|-p-nitroanilide and (sequentially) Tyr-Pro-|-Phe-Pro-|-Gly-Pro-|-Ile.</text>
        <dbReference type="EC" id="3.4.14.11"/>
    </reaction>
</comment>
<dbReference type="PRINTS" id="PR00923">
    <property type="entry name" value="LACTOPTASE"/>
</dbReference>